<dbReference type="Gramene" id="mRNA:HanXRQr2_Chr07g0291351">
    <property type="protein sequence ID" value="mRNA:HanXRQr2_Chr07g0291351"/>
    <property type="gene ID" value="HanXRQr2_Chr07g0291351"/>
</dbReference>
<evidence type="ECO:0000256" key="1">
    <source>
        <dbReference type="SAM" id="Coils"/>
    </source>
</evidence>
<accession>A0A9K3NF96</accession>
<feature type="region of interest" description="Disordered" evidence="2">
    <location>
        <begin position="1"/>
        <end position="33"/>
    </location>
</feature>
<name>A0A9K3NF96_HELAN</name>
<dbReference type="Proteomes" id="UP000215914">
    <property type="component" value="Unassembled WGS sequence"/>
</dbReference>
<protein>
    <submittedName>
        <fullName evidence="3">Uncharacterized protein</fullName>
    </submittedName>
</protein>
<feature type="coiled-coil region" evidence="1">
    <location>
        <begin position="58"/>
        <end position="85"/>
    </location>
</feature>
<feature type="compositionally biased region" description="Acidic residues" evidence="2">
    <location>
        <begin position="183"/>
        <end position="192"/>
    </location>
</feature>
<keyword evidence="1" id="KW-0175">Coiled coil</keyword>
<comment type="caution">
    <text evidence="3">The sequence shown here is derived from an EMBL/GenBank/DDBJ whole genome shotgun (WGS) entry which is preliminary data.</text>
</comment>
<evidence type="ECO:0000313" key="3">
    <source>
        <dbReference type="EMBL" id="KAF5798307.1"/>
    </source>
</evidence>
<reference evidence="3" key="1">
    <citation type="journal article" date="2017" name="Nature">
        <title>The sunflower genome provides insights into oil metabolism, flowering and Asterid evolution.</title>
        <authorList>
            <person name="Badouin H."/>
            <person name="Gouzy J."/>
            <person name="Grassa C.J."/>
            <person name="Murat F."/>
            <person name="Staton S.E."/>
            <person name="Cottret L."/>
            <person name="Lelandais-Briere C."/>
            <person name="Owens G.L."/>
            <person name="Carrere S."/>
            <person name="Mayjonade B."/>
            <person name="Legrand L."/>
            <person name="Gill N."/>
            <person name="Kane N.C."/>
            <person name="Bowers J.E."/>
            <person name="Hubner S."/>
            <person name="Bellec A."/>
            <person name="Berard A."/>
            <person name="Berges H."/>
            <person name="Blanchet N."/>
            <person name="Boniface M.C."/>
            <person name="Brunel D."/>
            <person name="Catrice O."/>
            <person name="Chaidir N."/>
            <person name="Claudel C."/>
            <person name="Donnadieu C."/>
            <person name="Faraut T."/>
            <person name="Fievet G."/>
            <person name="Helmstetter N."/>
            <person name="King M."/>
            <person name="Knapp S.J."/>
            <person name="Lai Z."/>
            <person name="Le Paslier M.C."/>
            <person name="Lippi Y."/>
            <person name="Lorenzon L."/>
            <person name="Mandel J.R."/>
            <person name="Marage G."/>
            <person name="Marchand G."/>
            <person name="Marquand E."/>
            <person name="Bret-Mestries E."/>
            <person name="Morien E."/>
            <person name="Nambeesan S."/>
            <person name="Nguyen T."/>
            <person name="Pegot-Espagnet P."/>
            <person name="Pouilly N."/>
            <person name="Raftis F."/>
            <person name="Sallet E."/>
            <person name="Schiex T."/>
            <person name="Thomas J."/>
            <person name="Vandecasteele C."/>
            <person name="Vares D."/>
            <person name="Vear F."/>
            <person name="Vautrin S."/>
            <person name="Crespi M."/>
            <person name="Mangin B."/>
            <person name="Burke J.M."/>
            <person name="Salse J."/>
            <person name="Munos S."/>
            <person name="Vincourt P."/>
            <person name="Rieseberg L.H."/>
            <person name="Langlade N.B."/>
        </authorList>
    </citation>
    <scope>NUCLEOTIDE SEQUENCE</scope>
    <source>
        <tissue evidence="3">Leaves</tissue>
    </source>
</reference>
<organism evidence="3 4">
    <name type="scientific">Helianthus annuus</name>
    <name type="common">Common sunflower</name>
    <dbReference type="NCBI Taxonomy" id="4232"/>
    <lineage>
        <taxon>Eukaryota</taxon>
        <taxon>Viridiplantae</taxon>
        <taxon>Streptophyta</taxon>
        <taxon>Embryophyta</taxon>
        <taxon>Tracheophyta</taxon>
        <taxon>Spermatophyta</taxon>
        <taxon>Magnoliopsida</taxon>
        <taxon>eudicotyledons</taxon>
        <taxon>Gunneridae</taxon>
        <taxon>Pentapetalae</taxon>
        <taxon>asterids</taxon>
        <taxon>campanulids</taxon>
        <taxon>Asterales</taxon>
        <taxon>Asteraceae</taxon>
        <taxon>Asteroideae</taxon>
        <taxon>Heliantheae alliance</taxon>
        <taxon>Heliantheae</taxon>
        <taxon>Helianthus</taxon>
    </lineage>
</organism>
<dbReference type="EMBL" id="MNCJ02000322">
    <property type="protein sequence ID" value="KAF5798307.1"/>
    <property type="molecule type" value="Genomic_DNA"/>
</dbReference>
<keyword evidence="4" id="KW-1185">Reference proteome</keyword>
<feature type="compositionally biased region" description="Acidic residues" evidence="2">
    <location>
        <begin position="154"/>
        <end position="163"/>
    </location>
</feature>
<dbReference type="AlphaFoldDB" id="A0A9K3NF96"/>
<evidence type="ECO:0000256" key="2">
    <source>
        <dbReference type="SAM" id="MobiDB-lite"/>
    </source>
</evidence>
<reference evidence="3" key="2">
    <citation type="submission" date="2020-06" db="EMBL/GenBank/DDBJ databases">
        <title>Helianthus annuus Genome sequencing and assembly Release 2.</title>
        <authorList>
            <person name="Gouzy J."/>
            <person name="Langlade N."/>
            <person name="Munos S."/>
        </authorList>
    </citation>
    <scope>NUCLEOTIDE SEQUENCE</scope>
    <source>
        <tissue evidence="3">Leaves</tissue>
    </source>
</reference>
<feature type="compositionally biased region" description="Basic and acidic residues" evidence="2">
    <location>
        <begin position="140"/>
        <end position="153"/>
    </location>
</feature>
<proteinExistence type="predicted"/>
<gene>
    <name evidence="3" type="ORF">HanXRQr2_Chr07g0291351</name>
</gene>
<feature type="compositionally biased region" description="Acidic residues" evidence="2">
    <location>
        <begin position="128"/>
        <end position="139"/>
    </location>
</feature>
<evidence type="ECO:0000313" key="4">
    <source>
        <dbReference type="Proteomes" id="UP000215914"/>
    </source>
</evidence>
<feature type="compositionally biased region" description="Basic and acidic residues" evidence="2">
    <location>
        <begin position="10"/>
        <end position="33"/>
    </location>
</feature>
<sequence>MRRSMRFKIQRAEARRMEKEKKDAEETAEALKDKGKGVVVDKEEIFGSSSQQVQQPDAENVEANVAEVEANVEDVEVEVNEENALVLAQLFTLVGEPKTVSYSREDNMRRIEVERHRLRAKPRKYEMVDEDDDDDDEELKEWFGEVDDYHYDGKDDDNDDDDQGGNGGAMIVRRPGGNQVNDYLDDTQNEER</sequence>
<feature type="region of interest" description="Disordered" evidence="2">
    <location>
        <begin position="119"/>
        <end position="192"/>
    </location>
</feature>